<gene>
    <name evidence="3" type="ORF">J34TS1_35650</name>
</gene>
<proteinExistence type="predicted"/>
<reference evidence="3 4" key="1">
    <citation type="submission" date="2021-03" db="EMBL/GenBank/DDBJ databases">
        <title>Antimicrobial resistance genes in bacteria isolated from Japanese honey, and their potential for conferring macrolide and lincosamide resistance in the American foulbrood pathogen Paenibacillus larvae.</title>
        <authorList>
            <person name="Okamoto M."/>
            <person name="Kumagai M."/>
            <person name="Kanamori H."/>
            <person name="Takamatsu D."/>
        </authorList>
    </citation>
    <scope>NUCLEOTIDE SEQUENCE [LARGE SCALE GENOMIC DNA]</scope>
    <source>
        <strain evidence="3 4">J34TS1</strain>
    </source>
</reference>
<evidence type="ECO:0000313" key="4">
    <source>
        <dbReference type="Proteomes" id="UP000682811"/>
    </source>
</evidence>
<evidence type="ECO:0000313" key="3">
    <source>
        <dbReference type="EMBL" id="GIO48800.1"/>
    </source>
</evidence>
<dbReference type="EMBL" id="BORT01000016">
    <property type="protein sequence ID" value="GIO48800.1"/>
    <property type="molecule type" value="Genomic_DNA"/>
</dbReference>
<sequence length="199" mass="23149">MRKKLQVYISSTYADLIVERHAAAEAILKAGHIPAGIELYHDETQMGIIKRWIDESDVYILILGGFYGSMLPDESKSYTHWEYDYAGEIGKPRFAFVVTDEALRRLPYDFVTMENYQKFQEFKQSVSEEIPIFYAEDERHIKLVIHDKLPEYAKREDLSGWVSGKDIPDVQKLREENASLLRENAKLNAELEKNKRANT</sequence>
<evidence type="ECO:0000256" key="1">
    <source>
        <dbReference type="SAM" id="Coils"/>
    </source>
</evidence>
<feature type="domain" description="DUF4062" evidence="2">
    <location>
        <begin position="6"/>
        <end position="86"/>
    </location>
</feature>
<dbReference type="RefSeq" id="WP_212979417.1">
    <property type="nucleotide sequence ID" value="NZ_AP025343.1"/>
</dbReference>
<evidence type="ECO:0000259" key="2">
    <source>
        <dbReference type="Pfam" id="PF13271"/>
    </source>
</evidence>
<accession>A0A919YGJ7</accession>
<dbReference type="AlphaFoldDB" id="A0A919YGJ7"/>
<dbReference type="Proteomes" id="UP000682811">
    <property type="component" value="Unassembled WGS sequence"/>
</dbReference>
<comment type="caution">
    <text evidence="3">The sequence shown here is derived from an EMBL/GenBank/DDBJ whole genome shotgun (WGS) entry which is preliminary data.</text>
</comment>
<dbReference type="InterPro" id="IPR025139">
    <property type="entry name" value="DUF4062"/>
</dbReference>
<protein>
    <recommendedName>
        <fullName evidence="2">DUF4062 domain-containing protein</fullName>
    </recommendedName>
</protein>
<name>A0A919YGJ7_9BACL</name>
<organism evidence="3 4">
    <name type="scientific">Paenibacillus azoreducens</name>
    <dbReference type="NCBI Taxonomy" id="116718"/>
    <lineage>
        <taxon>Bacteria</taxon>
        <taxon>Bacillati</taxon>
        <taxon>Bacillota</taxon>
        <taxon>Bacilli</taxon>
        <taxon>Bacillales</taxon>
        <taxon>Paenibacillaceae</taxon>
        <taxon>Paenibacillus</taxon>
    </lineage>
</organism>
<keyword evidence="1" id="KW-0175">Coiled coil</keyword>
<dbReference type="Pfam" id="PF13271">
    <property type="entry name" value="DUF4062"/>
    <property type="match status" value="1"/>
</dbReference>
<keyword evidence="4" id="KW-1185">Reference proteome</keyword>
<feature type="coiled-coil region" evidence="1">
    <location>
        <begin position="170"/>
        <end position="197"/>
    </location>
</feature>